<reference evidence="3 4" key="1">
    <citation type="journal article" date="2020" name="ISME J.">
        <title>Uncovering the hidden diversity of litter-decomposition mechanisms in mushroom-forming fungi.</title>
        <authorList>
            <person name="Floudas D."/>
            <person name="Bentzer J."/>
            <person name="Ahren D."/>
            <person name="Johansson T."/>
            <person name="Persson P."/>
            <person name="Tunlid A."/>
        </authorList>
    </citation>
    <scope>NUCLEOTIDE SEQUENCE [LARGE SCALE GENOMIC DNA]</scope>
    <source>
        <strain evidence="3 4">CBS 406.79</strain>
    </source>
</reference>
<gene>
    <name evidence="3" type="ORF">D9757_013828</name>
</gene>
<dbReference type="InterPro" id="IPR046347">
    <property type="entry name" value="bZIP_sf"/>
</dbReference>
<evidence type="ECO:0000313" key="4">
    <source>
        <dbReference type="Proteomes" id="UP000518752"/>
    </source>
</evidence>
<evidence type="ECO:0000259" key="2">
    <source>
        <dbReference type="PROSITE" id="PS50217"/>
    </source>
</evidence>
<feature type="compositionally biased region" description="Basic residues" evidence="1">
    <location>
        <begin position="105"/>
        <end position="117"/>
    </location>
</feature>
<feature type="compositionally biased region" description="Basic residues" evidence="1">
    <location>
        <begin position="174"/>
        <end position="191"/>
    </location>
</feature>
<keyword evidence="4" id="KW-1185">Reference proteome</keyword>
<dbReference type="PROSITE" id="PS00036">
    <property type="entry name" value="BZIP_BASIC"/>
    <property type="match status" value="1"/>
</dbReference>
<dbReference type="EMBL" id="JAACJN010000337">
    <property type="protein sequence ID" value="KAF5347462.1"/>
    <property type="molecule type" value="Genomic_DNA"/>
</dbReference>
<name>A0A8H5CT35_9AGAR</name>
<evidence type="ECO:0000313" key="3">
    <source>
        <dbReference type="EMBL" id="KAF5347462.1"/>
    </source>
</evidence>
<dbReference type="SMART" id="SM00338">
    <property type="entry name" value="BRLZ"/>
    <property type="match status" value="1"/>
</dbReference>
<dbReference type="Pfam" id="PF00170">
    <property type="entry name" value="bZIP_1"/>
    <property type="match status" value="1"/>
</dbReference>
<dbReference type="AlphaFoldDB" id="A0A8H5CT35"/>
<dbReference type="OrthoDB" id="2257100at2759"/>
<sequence>MWQLHPRETERKALENRNDNMDGNMNMFQYFRPTGELQDQSTTSNSYDHAAAAAYLRSTGIALSEPSPGSYITEDTAQGPSSSSSSYFPHHEALPHPSLGNNNTRHPRRGNSNRTRHSSPTSPLDHSINPYPPASSRPRRSPNQRILSLPDDPEDDSEEEPLPANASAKEKFEWKKRRNTKAARRSRKRKQVYTEQLEATVEQLRLEKETWKTRALTLRQLLKSHNMPCPDFED</sequence>
<comment type="caution">
    <text evidence="3">The sequence shown here is derived from an EMBL/GenBank/DDBJ whole genome shotgun (WGS) entry which is preliminary data.</text>
</comment>
<accession>A0A8H5CT35</accession>
<feature type="compositionally biased region" description="Acidic residues" evidence="1">
    <location>
        <begin position="151"/>
        <end position="161"/>
    </location>
</feature>
<feature type="domain" description="BZIP" evidence="2">
    <location>
        <begin position="169"/>
        <end position="220"/>
    </location>
</feature>
<dbReference type="PROSITE" id="PS50217">
    <property type="entry name" value="BZIP"/>
    <property type="match status" value="1"/>
</dbReference>
<proteinExistence type="predicted"/>
<feature type="region of interest" description="Disordered" evidence="1">
    <location>
        <begin position="66"/>
        <end position="193"/>
    </location>
</feature>
<dbReference type="GO" id="GO:0003700">
    <property type="term" value="F:DNA-binding transcription factor activity"/>
    <property type="evidence" value="ECO:0007669"/>
    <property type="project" value="InterPro"/>
</dbReference>
<dbReference type="Gene3D" id="3.30.160.60">
    <property type="entry name" value="Classic Zinc Finger"/>
    <property type="match status" value="1"/>
</dbReference>
<organism evidence="3 4">
    <name type="scientific">Collybiopsis confluens</name>
    <dbReference type="NCBI Taxonomy" id="2823264"/>
    <lineage>
        <taxon>Eukaryota</taxon>
        <taxon>Fungi</taxon>
        <taxon>Dikarya</taxon>
        <taxon>Basidiomycota</taxon>
        <taxon>Agaricomycotina</taxon>
        <taxon>Agaricomycetes</taxon>
        <taxon>Agaricomycetidae</taxon>
        <taxon>Agaricales</taxon>
        <taxon>Marasmiineae</taxon>
        <taxon>Omphalotaceae</taxon>
        <taxon>Collybiopsis</taxon>
    </lineage>
</organism>
<dbReference type="CDD" id="cd12193">
    <property type="entry name" value="bZIP_GCN4"/>
    <property type="match status" value="1"/>
</dbReference>
<protein>
    <recommendedName>
        <fullName evidence="2">BZIP domain-containing protein</fullName>
    </recommendedName>
</protein>
<dbReference type="SUPFAM" id="SSF57959">
    <property type="entry name" value="Leucine zipper domain"/>
    <property type="match status" value="1"/>
</dbReference>
<evidence type="ECO:0000256" key="1">
    <source>
        <dbReference type="SAM" id="MobiDB-lite"/>
    </source>
</evidence>
<dbReference type="InterPro" id="IPR004827">
    <property type="entry name" value="bZIP"/>
</dbReference>
<dbReference type="Proteomes" id="UP000518752">
    <property type="component" value="Unassembled WGS sequence"/>
</dbReference>